<keyword evidence="2 4" id="KW-0378">Hydrolase</keyword>
<dbReference type="GO" id="GO:0004222">
    <property type="term" value="F:metalloendopeptidase activity"/>
    <property type="evidence" value="ECO:0007669"/>
    <property type="project" value="UniProtKB-UniRule"/>
</dbReference>
<proteinExistence type="inferred from homology"/>
<accession>A0A1H5UJN2</accession>
<dbReference type="AlphaFoldDB" id="A0A1H5UJN2"/>
<dbReference type="Proteomes" id="UP000242850">
    <property type="component" value="Unassembled WGS sequence"/>
</dbReference>
<organism evidence="5 6">
    <name type="scientific">Caloramator fervidus</name>
    <dbReference type="NCBI Taxonomy" id="29344"/>
    <lineage>
        <taxon>Bacteria</taxon>
        <taxon>Bacillati</taxon>
        <taxon>Bacillota</taxon>
        <taxon>Clostridia</taxon>
        <taxon>Eubacteriales</taxon>
        <taxon>Clostridiaceae</taxon>
        <taxon>Caloramator</taxon>
    </lineage>
</organism>
<evidence type="ECO:0000256" key="3">
    <source>
        <dbReference type="ARBA" id="ARBA00023145"/>
    </source>
</evidence>
<dbReference type="RefSeq" id="WP_103895899.1">
    <property type="nucleotide sequence ID" value="NZ_FNUK01000009.1"/>
</dbReference>
<evidence type="ECO:0000313" key="5">
    <source>
        <dbReference type="EMBL" id="SEF74678.1"/>
    </source>
</evidence>
<keyword evidence="6" id="KW-1185">Reference proteome</keyword>
<comment type="function">
    <text evidence="4">Initiates the rapid degradation of small, acid-soluble proteins during spore germination.</text>
</comment>
<comment type="PTM">
    <text evidence="4">Autoproteolytically processed. The inactive tetrameric zymogen termed p46 autoprocesses to a smaller form termed p41, which is active only during spore germination.</text>
</comment>
<dbReference type="Pfam" id="PF03418">
    <property type="entry name" value="Peptidase_A25"/>
    <property type="match status" value="1"/>
</dbReference>
<evidence type="ECO:0000256" key="4">
    <source>
        <dbReference type="HAMAP-Rule" id="MF_00626"/>
    </source>
</evidence>
<dbReference type="HAMAP" id="MF_00626">
    <property type="entry name" value="Germination_prot"/>
    <property type="match status" value="1"/>
</dbReference>
<protein>
    <recommendedName>
        <fullName evidence="4">Germination protease</fullName>
        <ecNumber evidence="4">3.4.24.78</ecNumber>
    </recommendedName>
    <alternativeName>
        <fullName evidence="4">GPR endopeptidase</fullName>
    </alternativeName>
    <alternativeName>
        <fullName evidence="4">Germination proteinase</fullName>
    </alternativeName>
    <alternativeName>
        <fullName evidence="4">Spore protease</fullName>
    </alternativeName>
</protein>
<gene>
    <name evidence="4" type="primary">gpr</name>
    <name evidence="5" type="ORF">SAMN05660865_00917</name>
</gene>
<feature type="chain" id="PRO_5023452316" description="Germination protease" evidence="4">
    <location>
        <begin position="8"/>
        <end position="325"/>
    </location>
</feature>
<dbReference type="InterPro" id="IPR023430">
    <property type="entry name" value="Pept_HybD-like_dom_sf"/>
</dbReference>
<evidence type="ECO:0000313" key="6">
    <source>
        <dbReference type="Proteomes" id="UP000242850"/>
    </source>
</evidence>
<dbReference type="GO" id="GO:0006508">
    <property type="term" value="P:proteolysis"/>
    <property type="evidence" value="ECO:0007669"/>
    <property type="project" value="UniProtKB-UniRule"/>
</dbReference>
<comment type="subunit">
    <text evidence="4">Homotetramer.</text>
</comment>
<dbReference type="InterPro" id="IPR005080">
    <property type="entry name" value="Peptidase_A25"/>
</dbReference>
<name>A0A1H5UJN2_9CLOT</name>
<keyword evidence="3 4" id="KW-0865">Zymogen</keyword>
<dbReference type="EMBL" id="FNUK01000009">
    <property type="protein sequence ID" value="SEF74678.1"/>
    <property type="molecule type" value="Genomic_DNA"/>
</dbReference>
<keyword evidence="1 4" id="KW-0645">Protease</keyword>
<dbReference type="PIRSF" id="PIRSF019549">
    <property type="entry name" value="Peptidase_A25"/>
    <property type="match status" value="1"/>
</dbReference>
<dbReference type="SUPFAM" id="SSF53163">
    <property type="entry name" value="HybD-like"/>
    <property type="match status" value="1"/>
</dbReference>
<evidence type="ECO:0000256" key="1">
    <source>
        <dbReference type="ARBA" id="ARBA00022670"/>
    </source>
</evidence>
<dbReference type="EC" id="3.4.24.78" evidence="4"/>
<feature type="propeptide" id="PRO_5009356416" evidence="4">
    <location>
        <begin position="1"/>
        <end position="7"/>
    </location>
</feature>
<dbReference type="Gene3D" id="3.40.50.1450">
    <property type="entry name" value="HybD-like"/>
    <property type="match status" value="1"/>
</dbReference>
<comment type="similarity">
    <text evidence="4">Belongs to the peptidase A25 family.</text>
</comment>
<dbReference type="OrthoDB" id="9777293at2"/>
<dbReference type="GO" id="GO:0009847">
    <property type="term" value="P:spore germination"/>
    <property type="evidence" value="ECO:0007669"/>
    <property type="project" value="UniProtKB-UniRule"/>
</dbReference>
<comment type="catalytic activity">
    <reaction evidence="4">
        <text>Endopeptidase action with P4 Glu or Asp, P1 preferably Glu &gt; Asp, P1' hydrophobic and P2' Ala.</text>
        <dbReference type="EC" id="3.4.24.78"/>
    </reaction>
</comment>
<evidence type="ECO:0000256" key="2">
    <source>
        <dbReference type="ARBA" id="ARBA00022801"/>
    </source>
</evidence>
<sequence>MFNVRTDLAIEAREIYKQGSNREVPGVSVDVNNEDEDIKITIVKVLDEVGARIIGKPIGSYITMEVPKIRHYDAEFHDRLGKSLAKQLSNLINLKKDGTVLVVGLGNWNVTPDSLGPKVVSKLFITRHLKQYMPQYLEEGINPVCAISPGVLGITGIETAEIIQGVVEKVKPDVIIAIDALASRKMERVVTTIQIGDTGINPGSGVGNRRMELSQKTLGVPVIAIGVPTVVDAATLANDTIDLMIDSLIKQSQNDKDFYNMLKNINKDEKYTLIRQILNPYIGDLMVTPKEIDSLIEDISKVIANAINIAVHPGVGLEDINKYIH</sequence>
<reference evidence="6" key="1">
    <citation type="submission" date="2016-10" db="EMBL/GenBank/DDBJ databases">
        <authorList>
            <person name="Varghese N."/>
            <person name="Submissions S."/>
        </authorList>
    </citation>
    <scope>NUCLEOTIDE SEQUENCE [LARGE SCALE GENOMIC DNA]</scope>
    <source>
        <strain evidence="6">DSM 5463</strain>
    </source>
</reference>
<dbReference type="NCBIfam" id="TIGR01441">
    <property type="entry name" value="GPR"/>
    <property type="match status" value="1"/>
</dbReference>